<name>A0A836BSB9_9CHLO</name>
<feature type="region of interest" description="Disordered" evidence="1">
    <location>
        <begin position="35"/>
        <end position="64"/>
    </location>
</feature>
<dbReference type="PANTHER" id="PTHR46737">
    <property type="entry name" value="OS02G0827600 PROTEIN"/>
    <property type="match status" value="1"/>
</dbReference>
<comment type="caution">
    <text evidence="2">The sequence shown here is derived from an EMBL/GenBank/DDBJ whole genome shotgun (WGS) entry which is preliminary data.</text>
</comment>
<gene>
    <name evidence="2" type="ORF">HYH03_015636</name>
</gene>
<dbReference type="OrthoDB" id="2014339at2759"/>
<sequence>MLGFEAWLRSGRHMRPSSSQPAVCAIRRGGCAARDLPRRSPRHVATTASYGPQPSGDLAGAGRKRKPEWVKILEEDADNDPEVARLLEGTDGDPDLIREKMQFKLREQDLSMEGRGSAAPPRVSFRAISPLGLWVWMEFAQEPVAGEKEMLEGVLKSWFAVGKLGGYNSQNLQVYQNADDDQSYFDYDNDDMGAGEQRMASYIHDIGEVEFNESWARVWIDMGTADELALDVLINTLVGYSANMAALKSVTLGGSNEDWPVPEEYGQDSDYMKVGINPMRLPTGLDEEFQFMDEEGMFEGGKGKGRDSNRMLEAAADDNSGIFDVGDGGTAYGSGRTGYGIDAGPMGSTAEERELQEIAARLKRRPTAGGKGGGKKGPGGYYGGGYGGLDNVGDVNPDELEFIDEDEDLLRAAGGEGAGAGAQEQKKPWGASFVRRKAPGSGSGSGGQR</sequence>
<protein>
    <submittedName>
        <fullName evidence="2">Uncharacterized protein</fullName>
    </submittedName>
</protein>
<keyword evidence="3" id="KW-1185">Reference proteome</keyword>
<feature type="region of interest" description="Disordered" evidence="1">
    <location>
        <begin position="408"/>
        <end position="449"/>
    </location>
</feature>
<dbReference type="InterPro" id="IPR021920">
    <property type="entry name" value="DUF3531"/>
</dbReference>
<accession>A0A836BSB9</accession>
<dbReference type="PANTHER" id="PTHR46737:SF2">
    <property type="entry name" value="OS02G0827600 PROTEIN"/>
    <property type="match status" value="1"/>
</dbReference>
<dbReference type="Proteomes" id="UP000612055">
    <property type="component" value="Unassembled WGS sequence"/>
</dbReference>
<evidence type="ECO:0000313" key="2">
    <source>
        <dbReference type="EMBL" id="KAG2485664.1"/>
    </source>
</evidence>
<evidence type="ECO:0000256" key="1">
    <source>
        <dbReference type="SAM" id="MobiDB-lite"/>
    </source>
</evidence>
<organism evidence="2 3">
    <name type="scientific">Edaphochlamys debaryana</name>
    <dbReference type="NCBI Taxonomy" id="47281"/>
    <lineage>
        <taxon>Eukaryota</taxon>
        <taxon>Viridiplantae</taxon>
        <taxon>Chlorophyta</taxon>
        <taxon>core chlorophytes</taxon>
        <taxon>Chlorophyceae</taxon>
        <taxon>CS clade</taxon>
        <taxon>Chlamydomonadales</taxon>
        <taxon>Chlamydomonadales incertae sedis</taxon>
        <taxon>Edaphochlamys</taxon>
    </lineage>
</organism>
<proteinExistence type="predicted"/>
<evidence type="ECO:0000313" key="3">
    <source>
        <dbReference type="Proteomes" id="UP000612055"/>
    </source>
</evidence>
<dbReference type="Pfam" id="PF12049">
    <property type="entry name" value="DUF3531"/>
    <property type="match status" value="1"/>
</dbReference>
<dbReference type="EMBL" id="JAEHOE010000125">
    <property type="protein sequence ID" value="KAG2485664.1"/>
    <property type="molecule type" value="Genomic_DNA"/>
</dbReference>
<reference evidence="2" key="1">
    <citation type="journal article" date="2020" name="bioRxiv">
        <title>Comparative genomics of Chlamydomonas.</title>
        <authorList>
            <person name="Craig R.J."/>
            <person name="Hasan A.R."/>
            <person name="Ness R.W."/>
            <person name="Keightley P.D."/>
        </authorList>
    </citation>
    <scope>NUCLEOTIDE SEQUENCE</scope>
    <source>
        <strain evidence="2">CCAP 11/70</strain>
    </source>
</reference>
<dbReference type="AlphaFoldDB" id="A0A836BSB9"/>